<dbReference type="PRINTS" id="PR00455">
    <property type="entry name" value="HTHTETR"/>
</dbReference>
<evidence type="ECO:0000256" key="4">
    <source>
        <dbReference type="PROSITE-ProRule" id="PRU00335"/>
    </source>
</evidence>
<dbReference type="Gene3D" id="1.10.357.10">
    <property type="entry name" value="Tetracycline Repressor, domain 2"/>
    <property type="match status" value="1"/>
</dbReference>
<evidence type="ECO:0000313" key="6">
    <source>
        <dbReference type="EMBL" id="SFE68266.1"/>
    </source>
</evidence>
<dbReference type="STRING" id="655355.SAMN05216283_101747"/>
<accession>A0A1I2CIY1</accession>
<evidence type="ECO:0000256" key="2">
    <source>
        <dbReference type="ARBA" id="ARBA00023125"/>
    </source>
</evidence>
<dbReference type="SUPFAM" id="SSF48498">
    <property type="entry name" value="Tetracyclin repressor-like, C-terminal domain"/>
    <property type="match status" value="1"/>
</dbReference>
<dbReference type="PANTHER" id="PTHR30055">
    <property type="entry name" value="HTH-TYPE TRANSCRIPTIONAL REGULATOR RUTR"/>
    <property type="match status" value="1"/>
</dbReference>
<dbReference type="InterPro" id="IPR041478">
    <property type="entry name" value="TetR_C_27"/>
</dbReference>
<evidence type="ECO:0000313" key="7">
    <source>
        <dbReference type="Proteomes" id="UP000198964"/>
    </source>
</evidence>
<evidence type="ECO:0000259" key="5">
    <source>
        <dbReference type="PROSITE" id="PS50977"/>
    </source>
</evidence>
<feature type="DNA-binding region" description="H-T-H motif" evidence="4">
    <location>
        <begin position="26"/>
        <end position="45"/>
    </location>
</feature>
<dbReference type="InterPro" id="IPR009057">
    <property type="entry name" value="Homeodomain-like_sf"/>
</dbReference>
<dbReference type="EMBL" id="FONW01000001">
    <property type="protein sequence ID" value="SFE68266.1"/>
    <property type="molecule type" value="Genomic_DNA"/>
</dbReference>
<dbReference type="InterPro" id="IPR050109">
    <property type="entry name" value="HTH-type_TetR-like_transc_reg"/>
</dbReference>
<dbReference type="InterPro" id="IPR001647">
    <property type="entry name" value="HTH_TetR"/>
</dbReference>
<name>A0A1I2CIY1_9BACT</name>
<keyword evidence="7" id="KW-1185">Reference proteome</keyword>
<keyword evidence="2 4" id="KW-0238">DNA-binding</keyword>
<keyword evidence="3" id="KW-0804">Transcription</keyword>
<dbReference type="AlphaFoldDB" id="A0A1I2CIY1"/>
<dbReference type="InterPro" id="IPR036271">
    <property type="entry name" value="Tet_transcr_reg_TetR-rel_C_sf"/>
</dbReference>
<dbReference type="GO" id="GO:0003700">
    <property type="term" value="F:DNA-binding transcription factor activity"/>
    <property type="evidence" value="ECO:0007669"/>
    <property type="project" value="TreeGrafter"/>
</dbReference>
<dbReference type="Pfam" id="PF17935">
    <property type="entry name" value="TetR_C_27"/>
    <property type="match status" value="1"/>
</dbReference>
<dbReference type="RefSeq" id="WP_093918458.1">
    <property type="nucleotide sequence ID" value="NZ_FONW01000001.1"/>
</dbReference>
<dbReference type="PROSITE" id="PS50977">
    <property type="entry name" value="HTH_TETR_2"/>
    <property type="match status" value="1"/>
</dbReference>
<feature type="domain" description="HTH tetR-type" evidence="5">
    <location>
        <begin position="3"/>
        <end position="63"/>
    </location>
</feature>
<proteinExistence type="predicted"/>
<sequence>MNEKVRDNIIEVARETFARYGFRKTTMDEIAVAARKGKSSLYYYFKSKEEVFQAVVEQEAKFLFAQIGEAVKQKETARDKLTAYVLLRMKSFRDFVNYYDALKNDFLSRIEFIEKIREKHDQKEQASIAQILEEGIQNGEFRQLNIQLTARTVVIALRGLEEPYFLSGEDIDIEKHLKDLVHILFHGISN</sequence>
<dbReference type="PANTHER" id="PTHR30055:SF234">
    <property type="entry name" value="HTH-TYPE TRANSCRIPTIONAL REGULATOR BETI"/>
    <property type="match status" value="1"/>
</dbReference>
<dbReference type="Gene3D" id="1.10.10.60">
    <property type="entry name" value="Homeodomain-like"/>
    <property type="match status" value="1"/>
</dbReference>
<dbReference type="Pfam" id="PF00440">
    <property type="entry name" value="TetR_N"/>
    <property type="match status" value="1"/>
</dbReference>
<reference evidence="6 7" key="1">
    <citation type="submission" date="2016-10" db="EMBL/GenBank/DDBJ databases">
        <authorList>
            <person name="de Groot N.N."/>
        </authorList>
    </citation>
    <scope>NUCLEOTIDE SEQUENCE [LARGE SCALE GENOMIC DNA]</scope>
    <source>
        <strain evidence="6 7">CGMCC 1.9156</strain>
    </source>
</reference>
<evidence type="ECO:0000256" key="1">
    <source>
        <dbReference type="ARBA" id="ARBA00023015"/>
    </source>
</evidence>
<dbReference type="GO" id="GO:0000976">
    <property type="term" value="F:transcription cis-regulatory region binding"/>
    <property type="evidence" value="ECO:0007669"/>
    <property type="project" value="TreeGrafter"/>
</dbReference>
<gene>
    <name evidence="6" type="ORF">SAMN05216283_101747</name>
</gene>
<organism evidence="6 7">
    <name type="scientific">Sunxiuqinia elliptica</name>
    <dbReference type="NCBI Taxonomy" id="655355"/>
    <lineage>
        <taxon>Bacteria</taxon>
        <taxon>Pseudomonadati</taxon>
        <taxon>Bacteroidota</taxon>
        <taxon>Bacteroidia</taxon>
        <taxon>Marinilabiliales</taxon>
        <taxon>Prolixibacteraceae</taxon>
        <taxon>Sunxiuqinia</taxon>
    </lineage>
</organism>
<dbReference type="Proteomes" id="UP000198964">
    <property type="component" value="Unassembled WGS sequence"/>
</dbReference>
<evidence type="ECO:0000256" key="3">
    <source>
        <dbReference type="ARBA" id="ARBA00023163"/>
    </source>
</evidence>
<protein>
    <submittedName>
        <fullName evidence="6">Transcriptional regulator, TetR family</fullName>
    </submittedName>
</protein>
<dbReference type="SUPFAM" id="SSF46689">
    <property type="entry name" value="Homeodomain-like"/>
    <property type="match status" value="1"/>
</dbReference>
<keyword evidence="1" id="KW-0805">Transcription regulation</keyword>